<evidence type="ECO:0000313" key="1">
    <source>
        <dbReference type="EMBL" id="MBA0879378.1"/>
    </source>
</evidence>
<comment type="caution">
    <text evidence="1">The sequence shown here is derived from an EMBL/GenBank/DDBJ whole genome shotgun (WGS) entry which is preliminary data.</text>
</comment>
<reference evidence="1 2" key="1">
    <citation type="journal article" date="2019" name="Genome Biol. Evol.">
        <title>Insights into the evolution of the New World diploid cottons (Gossypium, subgenus Houzingenia) based on genome sequencing.</title>
        <authorList>
            <person name="Grover C.E."/>
            <person name="Arick M.A. 2nd"/>
            <person name="Thrash A."/>
            <person name="Conover J.L."/>
            <person name="Sanders W.S."/>
            <person name="Peterson D.G."/>
            <person name="Frelichowski J.E."/>
            <person name="Scheffler J.A."/>
            <person name="Scheffler B.E."/>
            <person name="Wendel J.F."/>
        </authorList>
    </citation>
    <scope>NUCLEOTIDE SEQUENCE [LARGE SCALE GENOMIC DNA]</scope>
    <source>
        <strain evidence="1">1</strain>
        <tissue evidence="1">Leaf</tissue>
    </source>
</reference>
<evidence type="ECO:0000313" key="2">
    <source>
        <dbReference type="Proteomes" id="UP000593576"/>
    </source>
</evidence>
<dbReference type="AlphaFoldDB" id="A0A7J9N819"/>
<protein>
    <submittedName>
        <fullName evidence="1">Uncharacterized protein</fullName>
    </submittedName>
</protein>
<feature type="non-terminal residue" evidence="1">
    <location>
        <position position="1"/>
    </location>
</feature>
<keyword evidence="2" id="KW-1185">Reference proteome</keyword>
<dbReference type="EMBL" id="JABFAF010275076">
    <property type="protein sequence ID" value="MBA0879378.1"/>
    <property type="molecule type" value="Genomic_DNA"/>
</dbReference>
<accession>A0A7J9N819</accession>
<name>A0A7J9N819_GOSSC</name>
<sequence length="94" mass="10750">LPAYYKPILQAHLNRCLVQGKYPITGVFHFGLKQRYLLISIPFPLHRLPIGCHMNPILPSPNSHLKNTQTVPISCFFQLRHSSPSSKLHAEWGH</sequence>
<gene>
    <name evidence="1" type="ORF">Goshw_026986</name>
</gene>
<dbReference type="Proteomes" id="UP000593576">
    <property type="component" value="Unassembled WGS sequence"/>
</dbReference>
<proteinExistence type="predicted"/>
<organism evidence="1 2">
    <name type="scientific">Gossypium schwendimanii</name>
    <name type="common">Cotton</name>
    <dbReference type="NCBI Taxonomy" id="34291"/>
    <lineage>
        <taxon>Eukaryota</taxon>
        <taxon>Viridiplantae</taxon>
        <taxon>Streptophyta</taxon>
        <taxon>Embryophyta</taxon>
        <taxon>Tracheophyta</taxon>
        <taxon>Spermatophyta</taxon>
        <taxon>Magnoliopsida</taxon>
        <taxon>eudicotyledons</taxon>
        <taxon>Gunneridae</taxon>
        <taxon>Pentapetalae</taxon>
        <taxon>rosids</taxon>
        <taxon>malvids</taxon>
        <taxon>Malvales</taxon>
        <taxon>Malvaceae</taxon>
        <taxon>Malvoideae</taxon>
        <taxon>Gossypium</taxon>
    </lineage>
</organism>
<dbReference type="OrthoDB" id="972041at2759"/>